<protein>
    <submittedName>
        <fullName evidence="9">Eukaryotic initiation factor 4A-like</fullName>
    </submittedName>
</protein>
<evidence type="ECO:0000256" key="3">
    <source>
        <dbReference type="ARBA" id="ARBA00022806"/>
    </source>
</evidence>
<dbReference type="InterPro" id="IPR014001">
    <property type="entry name" value="Helicase_ATP-bd"/>
</dbReference>
<dbReference type="PANTHER" id="PTHR47959:SF1">
    <property type="entry name" value="ATP-DEPENDENT RNA HELICASE DBPA"/>
    <property type="match status" value="1"/>
</dbReference>
<dbReference type="GO" id="GO:0003676">
    <property type="term" value="F:nucleic acid binding"/>
    <property type="evidence" value="ECO:0007669"/>
    <property type="project" value="InterPro"/>
</dbReference>
<dbReference type="PANTHER" id="PTHR47959">
    <property type="entry name" value="ATP-DEPENDENT RNA HELICASE RHLE-RELATED"/>
    <property type="match status" value="1"/>
</dbReference>
<keyword evidence="4 5" id="KW-0067">ATP-binding</keyword>
<dbReference type="RefSeq" id="XP_027202876.1">
    <property type="nucleotide sequence ID" value="XM_027347075.1"/>
</dbReference>
<dbReference type="PROSITE" id="PS51192">
    <property type="entry name" value="HELICASE_ATP_BIND_1"/>
    <property type="match status" value="1"/>
</dbReference>
<evidence type="ECO:0000256" key="4">
    <source>
        <dbReference type="ARBA" id="ARBA00022840"/>
    </source>
</evidence>
<dbReference type="CDD" id="cd00268">
    <property type="entry name" value="DEADc"/>
    <property type="match status" value="1"/>
</dbReference>
<evidence type="ECO:0000256" key="5">
    <source>
        <dbReference type="RuleBase" id="RU000492"/>
    </source>
</evidence>
<gene>
    <name evidence="9" type="primary">LOC113796778</name>
</gene>
<dbReference type="InterPro" id="IPR027417">
    <property type="entry name" value="P-loop_NTPase"/>
</dbReference>
<organism evidence="8 9">
    <name type="scientific">Dermatophagoides pteronyssinus</name>
    <name type="common">European house dust mite</name>
    <dbReference type="NCBI Taxonomy" id="6956"/>
    <lineage>
        <taxon>Eukaryota</taxon>
        <taxon>Metazoa</taxon>
        <taxon>Ecdysozoa</taxon>
        <taxon>Arthropoda</taxon>
        <taxon>Chelicerata</taxon>
        <taxon>Arachnida</taxon>
        <taxon>Acari</taxon>
        <taxon>Acariformes</taxon>
        <taxon>Sarcoptiformes</taxon>
        <taxon>Astigmata</taxon>
        <taxon>Psoroptidia</taxon>
        <taxon>Analgoidea</taxon>
        <taxon>Pyroglyphidae</taxon>
        <taxon>Dermatophagoidinae</taxon>
        <taxon>Dermatophagoides</taxon>
    </lineage>
</organism>
<feature type="domain" description="Helicase ATP-binding" evidence="6">
    <location>
        <begin position="159"/>
        <end position="335"/>
    </location>
</feature>
<keyword evidence="3 5" id="KW-0347">Helicase</keyword>
<evidence type="ECO:0000256" key="2">
    <source>
        <dbReference type="ARBA" id="ARBA00022801"/>
    </source>
</evidence>
<dbReference type="InterPro" id="IPR044742">
    <property type="entry name" value="DEAD/DEAH_RhlB"/>
</dbReference>
<feature type="domain" description="Helicase C-terminal" evidence="7">
    <location>
        <begin position="362"/>
        <end position="509"/>
    </location>
</feature>
<dbReference type="GO" id="GO:0003724">
    <property type="term" value="F:RNA helicase activity"/>
    <property type="evidence" value="ECO:0007669"/>
    <property type="project" value="TreeGrafter"/>
</dbReference>
<evidence type="ECO:0000313" key="8">
    <source>
        <dbReference type="Proteomes" id="UP000515146"/>
    </source>
</evidence>
<dbReference type="AlphaFoldDB" id="A0A6P6YDA5"/>
<sequence length="511" mass="58019">MTENDSDLNKQMILKYSSKKLDLDSATKNTINRNKELVVFTRYANWLTTKEFSFIVNLIATKNNIDTKNENAMKRFEKQHFPYGKRFNSISNINSKGYFAVTIYHTPYIIVMHHKEKSENAYILSLQGSWDDYSHYSIVAGNIKRLGWTEPTLIQRVLINVITQGHNIIGLAQTGSGKTAAYLIPIIVKLVEANRVQDKERNPSVLVLSPIRELSQQIVEHFEKLSPNKTLVALAIIGGKNISEQFCNMLQGVDLISATPGRLLDFLSRSYITFSACDTIVIDEADEMLNLNFFDDIDKIFASVNEDSQIIMISATFADKLLNLATSYFKKPIIFQITADNTGKTKIQEKFIQVSTNEKYYALQDILKNEIKKTLLFVNKKHIASKLSASLSNNFGFVLCIHGGKPQEVRESILSSFKNSQNSILITTDVMGRGIDIVDIDIVINYELPPTFEIYLHRIGRTGRAGRSGTAITFYDPVVDHEELPKFKERIKKFDSLHTQTNNFSNDLILE</sequence>
<dbReference type="Proteomes" id="UP000515146">
    <property type="component" value="Unplaced"/>
</dbReference>
<keyword evidence="2 5" id="KW-0378">Hydrolase</keyword>
<dbReference type="GO" id="GO:0005829">
    <property type="term" value="C:cytosol"/>
    <property type="evidence" value="ECO:0007669"/>
    <property type="project" value="TreeGrafter"/>
</dbReference>
<dbReference type="Gene3D" id="3.40.50.300">
    <property type="entry name" value="P-loop containing nucleotide triphosphate hydrolases"/>
    <property type="match status" value="2"/>
</dbReference>
<dbReference type="InterPro" id="IPR001650">
    <property type="entry name" value="Helicase_C-like"/>
</dbReference>
<dbReference type="SUPFAM" id="SSF52540">
    <property type="entry name" value="P-loop containing nucleoside triphosphate hydrolases"/>
    <property type="match status" value="1"/>
</dbReference>
<dbReference type="CDD" id="cd18787">
    <property type="entry name" value="SF2_C_DEAD"/>
    <property type="match status" value="1"/>
</dbReference>
<evidence type="ECO:0000259" key="7">
    <source>
        <dbReference type="PROSITE" id="PS51194"/>
    </source>
</evidence>
<dbReference type="Pfam" id="PF00270">
    <property type="entry name" value="DEAD"/>
    <property type="match status" value="1"/>
</dbReference>
<dbReference type="InterPro" id="IPR000629">
    <property type="entry name" value="RNA-helicase_DEAD-box_CS"/>
</dbReference>
<dbReference type="Pfam" id="PF00271">
    <property type="entry name" value="Helicase_C"/>
    <property type="match status" value="1"/>
</dbReference>
<comment type="similarity">
    <text evidence="5">Belongs to the DEAD box helicase family.</text>
</comment>
<accession>A0A6P6YDA5</accession>
<dbReference type="SMART" id="SM00487">
    <property type="entry name" value="DEXDc"/>
    <property type="match status" value="1"/>
</dbReference>
<evidence type="ECO:0000313" key="9">
    <source>
        <dbReference type="RefSeq" id="XP_027202876.1"/>
    </source>
</evidence>
<evidence type="ECO:0000256" key="1">
    <source>
        <dbReference type="ARBA" id="ARBA00022741"/>
    </source>
</evidence>
<name>A0A6P6YDA5_DERPT</name>
<keyword evidence="8" id="KW-1185">Reference proteome</keyword>
<reference evidence="9" key="1">
    <citation type="submission" date="2025-08" db="UniProtKB">
        <authorList>
            <consortium name="RefSeq"/>
        </authorList>
    </citation>
    <scope>IDENTIFICATION</scope>
    <source>
        <strain evidence="9">Airmid</strain>
    </source>
</reference>
<dbReference type="InterPro" id="IPR050079">
    <property type="entry name" value="DEAD_box_RNA_helicase"/>
</dbReference>
<dbReference type="SMART" id="SM00490">
    <property type="entry name" value="HELICc"/>
    <property type="match status" value="1"/>
</dbReference>
<proteinExistence type="inferred from homology"/>
<dbReference type="GO" id="GO:0016787">
    <property type="term" value="F:hydrolase activity"/>
    <property type="evidence" value="ECO:0007669"/>
    <property type="project" value="UniProtKB-KW"/>
</dbReference>
<dbReference type="PROSITE" id="PS51194">
    <property type="entry name" value="HELICASE_CTER"/>
    <property type="match status" value="1"/>
</dbReference>
<dbReference type="InterPro" id="IPR011545">
    <property type="entry name" value="DEAD/DEAH_box_helicase_dom"/>
</dbReference>
<dbReference type="KEGG" id="dpte:113796778"/>
<evidence type="ECO:0000259" key="6">
    <source>
        <dbReference type="PROSITE" id="PS51192"/>
    </source>
</evidence>
<dbReference type="InParanoid" id="A0A6P6YDA5"/>
<dbReference type="GO" id="GO:0005524">
    <property type="term" value="F:ATP binding"/>
    <property type="evidence" value="ECO:0007669"/>
    <property type="project" value="UniProtKB-KW"/>
</dbReference>
<keyword evidence="1 5" id="KW-0547">Nucleotide-binding</keyword>
<dbReference type="PROSITE" id="PS00039">
    <property type="entry name" value="DEAD_ATP_HELICASE"/>
    <property type="match status" value="1"/>
</dbReference>